<organism evidence="2 3">
    <name type="scientific">Rugosibacter aromaticivorans</name>
    <dbReference type="NCBI Taxonomy" id="1565605"/>
    <lineage>
        <taxon>Bacteria</taxon>
        <taxon>Pseudomonadati</taxon>
        <taxon>Pseudomonadota</taxon>
        <taxon>Betaproteobacteria</taxon>
        <taxon>Nitrosomonadales</taxon>
        <taxon>Sterolibacteriaceae</taxon>
        <taxon>Rugosibacter</taxon>
    </lineage>
</organism>
<proteinExistence type="predicted"/>
<dbReference type="KEGG" id="rbu:PG1C_03205"/>
<dbReference type="InterPro" id="IPR009956">
    <property type="entry name" value="Post-segregation_anti-tox_CcdA"/>
</dbReference>
<keyword evidence="3" id="KW-1185">Reference proteome</keyword>
<reference evidence="2 3" key="1">
    <citation type="journal article" date="2015" name="Genome Announc.">
        <title>Complete Genome Sequence of a Novel Bacterium within the Family Rhodocyclaceae That Degrades Polycyclic Aromatic Hydrocarbons.</title>
        <authorList>
            <person name="Singleton D.R."/>
            <person name="Dickey A.N."/>
            <person name="Scholl E.H."/>
            <person name="Wright F.A."/>
            <person name="Aitken M.D."/>
        </authorList>
    </citation>
    <scope>NUCLEOTIDE SEQUENCE [LARGE SCALE GENOMIC DNA]</scope>
    <source>
        <strain evidence="3">PG1-Ca6</strain>
    </source>
</reference>
<sequence length="101" mass="11391">MQTCYDANAKKGRLSLSINQNLLDCLEPYKQQINFSAQAEQLLARMLEELENRTWVERNAEALAAHGMDISITRLAGAEFSRQGNGQILINPKFRRHSSGV</sequence>
<name>A0A0C5J7X3_9PROT</name>
<dbReference type="EMBL" id="CP010554">
    <property type="protein sequence ID" value="AJP47739.1"/>
    <property type="molecule type" value="Genomic_DNA"/>
</dbReference>
<dbReference type="STRING" id="1565605.PG1C_03205"/>
<evidence type="ECO:0000313" key="2">
    <source>
        <dbReference type="EMBL" id="AJP47739.1"/>
    </source>
</evidence>
<keyword evidence="1" id="KW-1277">Toxin-antitoxin system</keyword>
<evidence type="ECO:0000256" key="1">
    <source>
        <dbReference type="ARBA" id="ARBA00022649"/>
    </source>
</evidence>
<dbReference type="HOGENOM" id="CLU_2289418_0_0_4"/>
<gene>
    <name evidence="2" type="ORF">PG1C_03205</name>
</gene>
<accession>A0A0C5J7X3</accession>
<dbReference type="AlphaFoldDB" id="A0A0C5J7X3"/>
<protein>
    <submittedName>
        <fullName evidence="2">Uncharacterized protein</fullName>
    </submittedName>
</protein>
<dbReference type="Pfam" id="PF07362">
    <property type="entry name" value="CcdA"/>
    <property type="match status" value="1"/>
</dbReference>
<dbReference type="Proteomes" id="UP000061603">
    <property type="component" value="Chromosome"/>
</dbReference>
<evidence type="ECO:0000313" key="3">
    <source>
        <dbReference type="Proteomes" id="UP000061603"/>
    </source>
</evidence>
<dbReference type="RefSeq" id="WP_202636002.1">
    <property type="nucleotide sequence ID" value="NZ_CP010554.1"/>
</dbReference>